<dbReference type="Proteomes" id="UP000469949">
    <property type="component" value="Unassembled WGS sequence"/>
</dbReference>
<comment type="caution">
    <text evidence="5">The sequence shown here is derived from an EMBL/GenBank/DDBJ whole genome shotgun (WGS) entry which is preliminary data.</text>
</comment>
<keyword evidence="2" id="KW-0547">Nucleotide-binding</keyword>
<dbReference type="PANTHER" id="PTHR11575:SF24">
    <property type="entry name" value="5'-NUCLEOTIDASE"/>
    <property type="match status" value="1"/>
</dbReference>
<dbReference type="Pfam" id="PF02872">
    <property type="entry name" value="5_nucleotid_C"/>
    <property type="match status" value="1"/>
</dbReference>
<dbReference type="EMBL" id="WEKV01000008">
    <property type="protein sequence ID" value="KAB7785858.1"/>
    <property type="molecule type" value="Genomic_DNA"/>
</dbReference>
<evidence type="ECO:0000259" key="4">
    <source>
        <dbReference type="Pfam" id="PF02872"/>
    </source>
</evidence>
<evidence type="ECO:0000256" key="2">
    <source>
        <dbReference type="RuleBase" id="RU362119"/>
    </source>
</evidence>
<dbReference type="InterPro" id="IPR036907">
    <property type="entry name" value="5'-Nucleotdase_C_sf"/>
</dbReference>
<dbReference type="EC" id="3.1.3.5" evidence="5"/>
<dbReference type="InterPro" id="IPR008334">
    <property type="entry name" value="5'-Nucleotdase_C"/>
</dbReference>
<dbReference type="Gene3D" id="3.60.21.10">
    <property type="match status" value="1"/>
</dbReference>
<evidence type="ECO:0000313" key="5">
    <source>
        <dbReference type="EMBL" id="KAB7785858.1"/>
    </source>
</evidence>
<dbReference type="Pfam" id="PF00149">
    <property type="entry name" value="Metallophos"/>
    <property type="match status" value="1"/>
</dbReference>
<dbReference type="InterPro" id="IPR004843">
    <property type="entry name" value="Calcineurin-like_PHP"/>
</dbReference>
<evidence type="ECO:0000259" key="3">
    <source>
        <dbReference type="Pfam" id="PF00149"/>
    </source>
</evidence>
<evidence type="ECO:0000313" key="6">
    <source>
        <dbReference type="Proteomes" id="UP000469949"/>
    </source>
</evidence>
<keyword evidence="2 5" id="KW-0378">Hydrolase</keyword>
<dbReference type="PANTHER" id="PTHR11575">
    <property type="entry name" value="5'-NUCLEOTIDASE-RELATED"/>
    <property type="match status" value="1"/>
</dbReference>
<feature type="domain" description="Calcineurin-like phosphoesterase" evidence="3">
    <location>
        <begin position="37"/>
        <end position="235"/>
    </location>
</feature>
<proteinExistence type="inferred from homology"/>
<name>A0A833N151_9HYPH</name>
<sequence>MQPTRRQTVAGIGTGLLGAGLLPAGTGTALAGTPTFTLLLVNDIYAMDEAEGRGGFPRLNAVVKAERARGVPLLYAHAGDCFSPSLMSGFDRGAHIVELLNLAPPDVFVPGNHEFDFGPAVFAERRSEARFPFLAANLRGADGQKLPGIEDARLIELGGIRVGLVGIALQSTPEKSQSGDLRFGPEIETLAREAESLRKAGAQMIVGVAHTARPTDDAIVRQRVVDILLSGHDHDLCVRDDGQAVLVESSHDAHYVTAVDVFVTAKADGSVRWRAAFRIHDTAEVTPDPETAAVVRRLEGELSRELDVVIGTTQAPLDSRIATVRARESSFGDLVADAVRAGTGAEIGLMNGGGIRGDRLYPAGAHLTRRDILSELPFGNTTVLVAIDGATLREALENGYRDLGRTSGRFLQVSGIDVTLDPNAAPGRRVVSATVGGAALDDARTYRVAANDFMLRGGNDYGMLARGRVLIGGTDGRLLANEVMAYIRARTPLPAEAGGRIRVLPSGPPSGPQ</sequence>
<evidence type="ECO:0000256" key="1">
    <source>
        <dbReference type="ARBA" id="ARBA00022729"/>
    </source>
</evidence>
<dbReference type="RefSeq" id="WP_152276366.1">
    <property type="nucleotide sequence ID" value="NZ_WEKV01000008.1"/>
</dbReference>
<dbReference type="PRINTS" id="PR01607">
    <property type="entry name" value="APYRASEFAMLY"/>
</dbReference>
<dbReference type="InterPro" id="IPR006179">
    <property type="entry name" value="5_nucleotidase/apyrase"/>
</dbReference>
<keyword evidence="1" id="KW-0732">Signal</keyword>
<gene>
    <name evidence="5" type="ORF">F8B43_1259</name>
</gene>
<dbReference type="GO" id="GO:0009166">
    <property type="term" value="P:nucleotide catabolic process"/>
    <property type="evidence" value="ECO:0007669"/>
    <property type="project" value="InterPro"/>
</dbReference>
<dbReference type="SUPFAM" id="SSF56300">
    <property type="entry name" value="Metallo-dependent phosphatases"/>
    <property type="match status" value="1"/>
</dbReference>
<dbReference type="AlphaFoldDB" id="A0A833N151"/>
<comment type="similarity">
    <text evidence="2">Belongs to the 5'-nucleotidase family.</text>
</comment>
<feature type="domain" description="5'-Nucleotidase C-terminal" evidence="4">
    <location>
        <begin position="309"/>
        <end position="465"/>
    </location>
</feature>
<dbReference type="InterPro" id="IPR029052">
    <property type="entry name" value="Metallo-depent_PP-like"/>
</dbReference>
<dbReference type="PROSITE" id="PS51318">
    <property type="entry name" value="TAT"/>
    <property type="match status" value="1"/>
</dbReference>
<protein>
    <submittedName>
        <fullName evidence="5">5'-nucleotidase</fullName>
        <ecNumber evidence="5">3.1.3.5</ecNumber>
    </submittedName>
</protein>
<reference evidence="5 6" key="1">
    <citation type="submission" date="2019-10" db="EMBL/GenBank/DDBJ databases">
        <title>Draft Genome Sequence of the Caffeine Degrading Methylotroph Methylorubrum populi PINKEL.</title>
        <authorList>
            <person name="Dawson S.C."/>
            <person name="Zhang X."/>
            <person name="Wright M.E."/>
            <person name="Sharma G."/>
            <person name="Langner J.T."/>
            <person name="Ditty J.L."/>
            <person name="Subuyuj G.A."/>
        </authorList>
    </citation>
    <scope>NUCLEOTIDE SEQUENCE [LARGE SCALE GENOMIC DNA]</scope>
    <source>
        <strain evidence="5 6">Pinkel</strain>
    </source>
</reference>
<dbReference type="SUPFAM" id="SSF55816">
    <property type="entry name" value="5'-nucleotidase (syn. UDP-sugar hydrolase), C-terminal domain"/>
    <property type="match status" value="1"/>
</dbReference>
<accession>A0A833N151</accession>
<dbReference type="Gene3D" id="3.90.780.10">
    <property type="entry name" value="5'-Nucleotidase, C-terminal domain"/>
    <property type="match status" value="1"/>
</dbReference>
<organism evidence="5 6">
    <name type="scientific">Methylorubrum populi</name>
    <dbReference type="NCBI Taxonomy" id="223967"/>
    <lineage>
        <taxon>Bacteria</taxon>
        <taxon>Pseudomonadati</taxon>
        <taxon>Pseudomonadota</taxon>
        <taxon>Alphaproteobacteria</taxon>
        <taxon>Hyphomicrobiales</taxon>
        <taxon>Methylobacteriaceae</taxon>
        <taxon>Methylorubrum</taxon>
    </lineage>
</organism>
<dbReference type="GO" id="GO:0008253">
    <property type="term" value="F:5'-nucleotidase activity"/>
    <property type="evidence" value="ECO:0007669"/>
    <property type="project" value="UniProtKB-EC"/>
</dbReference>
<dbReference type="InterPro" id="IPR006311">
    <property type="entry name" value="TAT_signal"/>
</dbReference>
<dbReference type="GO" id="GO:0000166">
    <property type="term" value="F:nucleotide binding"/>
    <property type="evidence" value="ECO:0007669"/>
    <property type="project" value="UniProtKB-KW"/>
</dbReference>